<reference evidence="1 2" key="1">
    <citation type="submission" date="2024-01" db="EMBL/GenBank/DDBJ databases">
        <title>Maribacter spp. originated from different algae showed divergent polysaccharides utilization ability.</title>
        <authorList>
            <person name="Wang H."/>
            <person name="Wu Y."/>
        </authorList>
    </citation>
    <scope>NUCLEOTIDE SEQUENCE [LARGE SCALE GENOMIC DNA]</scope>
    <source>
        <strain evidence="1 2">KPT27_14</strain>
    </source>
</reference>
<dbReference type="EMBL" id="JAZDDF010000001">
    <property type="protein sequence ID" value="MEE1971242.1"/>
    <property type="molecule type" value="Genomic_DNA"/>
</dbReference>
<name>A0ABU7IE74_9FLAO</name>
<dbReference type="Pfam" id="PF14253">
    <property type="entry name" value="AbiH"/>
    <property type="match status" value="1"/>
</dbReference>
<dbReference type="RefSeq" id="WP_272635815.1">
    <property type="nucleotide sequence ID" value="NZ_JAZDDF010000001.1"/>
</dbReference>
<dbReference type="Proteomes" id="UP001343698">
    <property type="component" value="Unassembled WGS sequence"/>
</dbReference>
<gene>
    <name evidence="1" type="ORF">V1H85_02220</name>
</gene>
<accession>A0ABU7IE74</accession>
<sequence>MNKLVIVGNGFDLAHALPTSYKDFINDFWCSLKNNLQKEETNNFIDFNSTYLNNMSLFEVKSYADFKSILKDYCTSSGYDYNEKRVYCRNKPHNGFSVVFQFKNSFFKEINEQNTITNWVDIENIYYQELTDLVKKNVESKFIEKLNVEFEQVKNLFENYLETNIVQEFDFSCQSENLNDLLKFFIVEPLYLEREKSRSKYLKEFPFEDHSELIELDEKIIEAYRKNQLASFVYSNDFPENVFLNFNYTPTIDCYLKKLNNRDVFNCVNNSREIQIHGAVNCKENEMNFGFGDEMDNNYTLIEELNNNIYLKNFKSFKSCKIQIIRTY</sequence>
<comment type="caution">
    <text evidence="1">The sequence shown here is derived from an EMBL/GenBank/DDBJ whole genome shotgun (WGS) entry which is preliminary data.</text>
</comment>
<evidence type="ECO:0000313" key="1">
    <source>
        <dbReference type="EMBL" id="MEE1971242.1"/>
    </source>
</evidence>
<protein>
    <submittedName>
        <fullName evidence="1">AbiH family protein</fullName>
    </submittedName>
</protein>
<proteinExistence type="predicted"/>
<evidence type="ECO:0000313" key="2">
    <source>
        <dbReference type="Proteomes" id="UP001343698"/>
    </source>
</evidence>
<dbReference type="InterPro" id="IPR025935">
    <property type="entry name" value="AbiH"/>
</dbReference>
<keyword evidence="2" id="KW-1185">Reference proteome</keyword>
<organism evidence="1 2">
    <name type="scientific">Maribacter flavus</name>
    <dbReference type="NCBI Taxonomy" id="1658664"/>
    <lineage>
        <taxon>Bacteria</taxon>
        <taxon>Pseudomonadati</taxon>
        <taxon>Bacteroidota</taxon>
        <taxon>Flavobacteriia</taxon>
        <taxon>Flavobacteriales</taxon>
        <taxon>Flavobacteriaceae</taxon>
        <taxon>Maribacter</taxon>
    </lineage>
</organism>